<dbReference type="EMBL" id="HE663493">
    <property type="protein sequence ID" value="CCG09631.1"/>
    <property type="molecule type" value="Genomic_DNA"/>
</dbReference>
<gene>
    <name evidence="3" type="ORF">RSPPHO_03005</name>
</gene>
<proteinExistence type="predicted"/>
<feature type="compositionally biased region" description="Low complexity" evidence="1">
    <location>
        <begin position="32"/>
        <end position="57"/>
    </location>
</feature>
<feature type="compositionally biased region" description="Pro residues" evidence="1">
    <location>
        <begin position="58"/>
        <end position="75"/>
    </location>
</feature>
<keyword evidence="2" id="KW-0472">Membrane</keyword>
<dbReference type="eggNOG" id="COG3671">
    <property type="taxonomic scope" value="Bacteria"/>
</dbReference>
<dbReference type="Proteomes" id="UP000033220">
    <property type="component" value="Chromosome DSM 122"/>
</dbReference>
<sequence>MDQPGRVSPLPVLTTQRRRRMNDQPATEAKKTPAPKAKAKAAPAEAVEAPATEAPAPAADPVPAAEPAPAPAPAPAPVAEAAPLVATDAQKRRTMLIIYALFAASMFTFGITAVVAYVLYIRKQRDDFKGTIWESHITWLDRTFLFSAGAAVLGVVLSFAVGGLILVLALAYLMYRVVKGFLAYDENKAIIAPNAYY</sequence>
<feature type="transmembrane region" description="Helical" evidence="2">
    <location>
        <begin position="144"/>
        <end position="173"/>
    </location>
</feature>
<evidence type="ECO:0000313" key="4">
    <source>
        <dbReference type="Proteomes" id="UP000033220"/>
    </source>
</evidence>
<dbReference type="HOGENOM" id="CLU_1383219_0_0_5"/>
<keyword evidence="2" id="KW-1133">Transmembrane helix</keyword>
<feature type="transmembrane region" description="Helical" evidence="2">
    <location>
        <begin position="96"/>
        <end position="120"/>
    </location>
</feature>
<dbReference type="KEGG" id="rpm:RSPPHO_03005"/>
<feature type="region of interest" description="Disordered" evidence="1">
    <location>
        <begin position="1"/>
        <end position="75"/>
    </location>
</feature>
<accession>H6SQB2</accession>
<organism evidence="3 4">
    <name type="scientific">Pararhodospirillum photometricum DSM 122</name>
    <dbReference type="NCBI Taxonomy" id="1150469"/>
    <lineage>
        <taxon>Bacteria</taxon>
        <taxon>Pseudomonadati</taxon>
        <taxon>Pseudomonadota</taxon>
        <taxon>Alphaproteobacteria</taxon>
        <taxon>Rhodospirillales</taxon>
        <taxon>Rhodospirillaceae</taxon>
        <taxon>Pararhodospirillum</taxon>
    </lineage>
</organism>
<keyword evidence="2" id="KW-0812">Transmembrane</keyword>
<reference evidence="3 4" key="1">
    <citation type="submission" date="2012-02" db="EMBL/GenBank/DDBJ databases">
        <title>Shotgun genome sequence of Phaeospirillum photometricum DSM 122.</title>
        <authorList>
            <person name="Duquesne K."/>
            <person name="Sturgis J."/>
        </authorList>
    </citation>
    <scope>NUCLEOTIDE SEQUENCE [LARGE SCALE GENOMIC DNA]</scope>
    <source>
        <strain evidence="4">DSM122</strain>
    </source>
</reference>
<evidence type="ECO:0000256" key="2">
    <source>
        <dbReference type="SAM" id="Phobius"/>
    </source>
</evidence>
<evidence type="ECO:0000313" key="3">
    <source>
        <dbReference type="EMBL" id="CCG09631.1"/>
    </source>
</evidence>
<dbReference type="STRING" id="1150469.RSPPHO_03005"/>
<evidence type="ECO:0000256" key="1">
    <source>
        <dbReference type="SAM" id="MobiDB-lite"/>
    </source>
</evidence>
<name>H6SQB2_PARPM</name>
<dbReference type="PATRIC" id="fig|1150469.3.peg.3387"/>
<dbReference type="AlphaFoldDB" id="H6SQB2"/>
<protein>
    <submittedName>
        <fullName evidence="3">Membrane protein-like</fullName>
    </submittedName>
</protein>
<keyword evidence="4" id="KW-1185">Reference proteome</keyword>